<dbReference type="OrthoDB" id="9148135at2"/>
<evidence type="ECO:0000313" key="1">
    <source>
        <dbReference type="EMBL" id="RJK94957.1"/>
    </source>
</evidence>
<dbReference type="EMBL" id="QZEZ01000006">
    <property type="protein sequence ID" value="RJK94957.1"/>
    <property type="molecule type" value="Genomic_DNA"/>
</dbReference>
<dbReference type="InterPro" id="IPR009351">
    <property type="entry name" value="AlkZ-like"/>
</dbReference>
<dbReference type="RefSeq" id="WP_119951015.1">
    <property type="nucleotide sequence ID" value="NZ_QZEZ01000006.1"/>
</dbReference>
<protein>
    <submittedName>
        <fullName evidence="1">Winged helix DNA-binding domain-containing protein</fullName>
    </submittedName>
</protein>
<dbReference type="Pfam" id="PF06224">
    <property type="entry name" value="AlkZ-like"/>
    <property type="match status" value="1"/>
</dbReference>
<keyword evidence="2" id="KW-1185">Reference proteome</keyword>
<comment type="caution">
    <text evidence="1">The sequence shown here is derived from an EMBL/GenBank/DDBJ whole genome shotgun (WGS) entry which is preliminary data.</text>
</comment>
<proteinExistence type="predicted"/>
<organism evidence="1 2">
    <name type="scientific">Vallicoccus soli</name>
    <dbReference type="NCBI Taxonomy" id="2339232"/>
    <lineage>
        <taxon>Bacteria</taxon>
        <taxon>Bacillati</taxon>
        <taxon>Actinomycetota</taxon>
        <taxon>Actinomycetes</taxon>
        <taxon>Motilibacterales</taxon>
        <taxon>Vallicoccaceae</taxon>
        <taxon>Vallicoccus</taxon>
    </lineage>
</organism>
<accession>A0A3A3YW99</accession>
<dbReference type="GO" id="GO:0003677">
    <property type="term" value="F:DNA binding"/>
    <property type="evidence" value="ECO:0007669"/>
    <property type="project" value="UniProtKB-KW"/>
</dbReference>
<dbReference type="Proteomes" id="UP000265614">
    <property type="component" value="Unassembled WGS sequence"/>
</dbReference>
<sequence length="349" mass="37041">METALLRLVAQRLAGLREATPVDAVRRLAAAQGQDPPGALLSVALRCGARTLEPVREALARREVVTTWPMRGTMHVVAAEDVGWLLQLGAARVEAASGPRRAELGLGDDDLRRAREVAEEALTGTALPRTALFAAWEAGGVATGGQRGYHLVRHLAHTGVLCLGPPLERGQALVLVEEHLGPLERLPRDEAVDRLVLRYFLGHGPATVADLVRWAGVPAGEVRAGLARVGDRLLRVRDGRRELWLDPAVPDLLAAHRRDAGRVVLLPGFDELVLGYADRTATVPAEHAGRIVPGGNGVFRPTVVHRGVALGTWRAGGGGGVDVDVEPFDPPLPPAVVRGVARAAAALPR</sequence>
<keyword evidence="1" id="KW-0238">DNA-binding</keyword>
<evidence type="ECO:0000313" key="2">
    <source>
        <dbReference type="Proteomes" id="UP000265614"/>
    </source>
</evidence>
<name>A0A3A3YW99_9ACTN</name>
<reference evidence="1 2" key="1">
    <citation type="submission" date="2018-09" db="EMBL/GenBank/DDBJ databases">
        <title>YIM 75000 draft genome.</title>
        <authorList>
            <person name="Tang S."/>
            <person name="Feng Y."/>
        </authorList>
    </citation>
    <scope>NUCLEOTIDE SEQUENCE [LARGE SCALE GENOMIC DNA]</scope>
    <source>
        <strain evidence="1 2">YIM 75000</strain>
    </source>
</reference>
<gene>
    <name evidence="1" type="ORF">D5H78_13555</name>
</gene>
<dbReference type="AlphaFoldDB" id="A0A3A3YW99"/>
<dbReference type="PANTHER" id="PTHR38479:SF2">
    <property type="entry name" value="WINGED HELIX DNA-BINDING DOMAIN-CONTAINING PROTEIN"/>
    <property type="match status" value="1"/>
</dbReference>
<dbReference type="PANTHER" id="PTHR38479">
    <property type="entry name" value="LMO0824 PROTEIN"/>
    <property type="match status" value="1"/>
</dbReference>